<accession>A0A6A6IL65</accession>
<organism evidence="3 4">
    <name type="scientific">Trematosphaeria pertusa</name>
    <dbReference type="NCBI Taxonomy" id="390896"/>
    <lineage>
        <taxon>Eukaryota</taxon>
        <taxon>Fungi</taxon>
        <taxon>Dikarya</taxon>
        <taxon>Ascomycota</taxon>
        <taxon>Pezizomycotina</taxon>
        <taxon>Dothideomycetes</taxon>
        <taxon>Pleosporomycetidae</taxon>
        <taxon>Pleosporales</taxon>
        <taxon>Massarineae</taxon>
        <taxon>Trematosphaeriaceae</taxon>
        <taxon>Trematosphaeria</taxon>
    </lineage>
</organism>
<sequence>MATTALQEPLVELPSEHAPVHSQTIKSYMHFLARNKLYETEKPYGVRYKPDEDIPQTNIILEKHTISVDSIRNGDTFRLNECGFERIDFPSKMSYDDFWNHETIQAVYLGEVKRTLKKRLGAKFVHILDYTVRKRDRTFPVSTGEEYDYDQPTSMAHIDFTVREGERMIKVLFGDRADEVLKGHWQIINLWKPIKGPLNDWPLAICDSRTVNWQTDITPGDVVFDDFVTENIQVLYNSAHKWYYLPNHDVSEALIFKSADSKHSIAPAAPHAGCPNPNTSPGECRESLDCRCLVFFADLPKYPPIVGDVFKPHI</sequence>
<dbReference type="InterPro" id="IPR044053">
    <property type="entry name" value="AsaB-like"/>
</dbReference>
<dbReference type="GO" id="GO:0016491">
    <property type="term" value="F:oxidoreductase activity"/>
    <property type="evidence" value="ECO:0007669"/>
    <property type="project" value="UniProtKB-KW"/>
</dbReference>
<name>A0A6A6IL65_9PLEO</name>
<proteinExistence type="inferred from homology"/>
<dbReference type="OrthoDB" id="412788at2759"/>
<dbReference type="NCBIfam" id="NF041278">
    <property type="entry name" value="CmcJ_NvfI_EfuI"/>
    <property type="match status" value="1"/>
</dbReference>
<reference evidence="3" key="1">
    <citation type="journal article" date="2020" name="Stud. Mycol.">
        <title>101 Dothideomycetes genomes: a test case for predicting lifestyles and emergence of pathogens.</title>
        <authorList>
            <person name="Haridas S."/>
            <person name="Albert R."/>
            <person name="Binder M."/>
            <person name="Bloem J."/>
            <person name="Labutti K."/>
            <person name="Salamov A."/>
            <person name="Andreopoulos B."/>
            <person name="Baker S."/>
            <person name="Barry K."/>
            <person name="Bills G."/>
            <person name="Bluhm B."/>
            <person name="Cannon C."/>
            <person name="Castanera R."/>
            <person name="Culley D."/>
            <person name="Daum C."/>
            <person name="Ezra D."/>
            <person name="Gonzalez J."/>
            <person name="Henrissat B."/>
            <person name="Kuo A."/>
            <person name="Liang C."/>
            <person name="Lipzen A."/>
            <person name="Lutzoni F."/>
            <person name="Magnuson J."/>
            <person name="Mondo S."/>
            <person name="Nolan M."/>
            <person name="Ohm R."/>
            <person name="Pangilinan J."/>
            <person name="Park H.-J."/>
            <person name="Ramirez L."/>
            <person name="Alfaro M."/>
            <person name="Sun H."/>
            <person name="Tritt A."/>
            <person name="Yoshinaga Y."/>
            <person name="Zwiers L.-H."/>
            <person name="Turgeon B."/>
            <person name="Goodwin S."/>
            <person name="Spatafora J."/>
            <person name="Crous P."/>
            <person name="Grigoriev I."/>
        </authorList>
    </citation>
    <scope>NUCLEOTIDE SEQUENCE</scope>
    <source>
        <strain evidence="3">CBS 122368</strain>
    </source>
</reference>
<evidence type="ECO:0000256" key="1">
    <source>
        <dbReference type="ARBA" id="ARBA00023002"/>
    </source>
</evidence>
<comment type="similarity">
    <text evidence="2">Belongs to the asaB hydroxylase/desaturase family.</text>
</comment>
<gene>
    <name evidence="3" type="ORF">BU26DRAFT_562910</name>
</gene>
<protein>
    <submittedName>
        <fullName evidence="3">Uncharacterized protein</fullName>
    </submittedName>
</protein>
<evidence type="ECO:0000313" key="4">
    <source>
        <dbReference type="Proteomes" id="UP000800094"/>
    </source>
</evidence>
<dbReference type="EMBL" id="ML987193">
    <property type="protein sequence ID" value="KAF2250947.1"/>
    <property type="molecule type" value="Genomic_DNA"/>
</dbReference>
<dbReference type="PANTHER" id="PTHR34598">
    <property type="entry name" value="BLL6449 PROTEIN"/>
    <property type="match status" value="1"/>
</dbReference>
<dbReference type="AlphaFoldDB" id="A0A6A6IL65"/>
<keyword evidence="4" id="KW-1185">Reference proteome</keyword>
<dbReference type="GeneID" id="54586420"/>
<dbReference type="PANTHER" id="PTHR34598:SF3">
    <property type="entry name" value="OXIDOREDUCTASE AN1597"/>
    <property type="match status" value="1"/>
</dbReference>
<dbReference type="RefSeq" id="XP_033685951.1">
    <property type="nucleotide sequence ID" value="XM_033833090.1"/>
</dbReference>
<dbReference type="Proteomes" id="UP000800094">
    <property type="component" value="Unassembled WGS sequence"/>
</dbReference>
<keyword evidence="1" id="KW-0560">Oxidoreductase</keyword>
<evidence type="ECO:0000313" key="3">
    <source>
        <dbReference type="EMBL" id="KAF2250947.1"/>
    </source>
</evidence>
<evidence type="ECO:0000256" key="2">
    <source>
        <dbReference type="ARBA" id="ARBA00023604"/>
    </source>
</evidence>